<dbReference type="InterPro" id="IPR029016">
    <property type="entry name" value="GAF-like_dom_sf"/>
</dbReference>
<keyword evidence="1" id="KW-0675">Receptor</keyword>
<dbReference type="SUPFAM" id="SSF55781">
    <property type="entry name" value="GAF domain-like"/>
    <property type="match status" value="1"/>
</dbReference>
<gene>
    <name evidence="5" type="ORF">BQ4739_LOCUS9450</name>
</gene>
<dbReference type="Pfam" id="PF01590">
    <property type="entry name" value="GAF"/>
    <property type="match status" value="1"/>
</dbReference>
<reference evidence="5 6" key="1">
    <citation type="submission" date="2016-10" db="EMBL/GenBank/DDBJ databases">
        <authorList>
            <person name="Cai Z."/>
        </authorList>
    </citation>
    <scope>NUCLEOTIDE SEQUENCE [LARGE SCALE GENOMIC DNA]</scope>
</reference>
<proteinExistence type="predicted"/>
<evidence type="ECO:0000256" key="3">
    <source>
        <dbReference type="SAM" id="Phobius"/>
    </source>
</evidence>
<evidence type="ECO:0000259" key="4">
    <source>
        <dbReference type="Pfam" id="PF01590"/>
    </source>
</evidence>
<feature type="region of interest" description="Disordered" evidence="2">
    <location>
        <begin position="194"/>
        <end position="321"/>
    </location>
</feature>
<evidence type="ECO:0000313" key="6">
    <source>
        <dbReference type="Proteomes" id="UP000256970"/>
    </source>
</evidence>
<feature type="transmembrane region" description="Helical" evidence="3">
    <location>
        <begin position="506"/>
        <end position="527"/>
    </location>
</feature>
<feature type="compositionally biased region" description="Low complexity" evidence="2">
    <location>
        <begin position="206"/>
        <end position="223"/>
    </location>
</feature>
<keyword evidence="3" id="KW-1133">Transmembrane helix</keyword>
<feature type="compositionally biased region" description="Low complexity" evidence="2">
    <location>
        <begin position="277"/>
        <end position="321"/>
    </location>
</feature>
<evidence type="ECO:0000256" key="2">
    <source>
        <dbReference type="SAM" id="MobiDB-lite"/>
    </source>
</evidence>
<keyword evidence="3" id="KW-0812">Transmembrane</keyword>
<evidence type="ECO:0000256" key="1">
    <source>
        <dbReference type="ARBA" id="ARBA00023170"/>
    </source>
</evidence>
<keyword evidence="3" id="KW-0472">Membrane</keyword>
<feature type="compositionally biased region" description="Low complexity" evidence="2">
    <location>
        <begin position="230"/>
        <end position="251"/>
    </location>
</feature>
<organism evidence="5 6">
    <name type="scientific">Tetradesmus obliquus</name>
    <name type="common">Green alga</name>
    <name type="synonym">Acutodesmus obliquus</name>
    <dbReference type="NCBI Taxonomy" id="3088"/>
    <lineage>
        <taxon>Eukaryota</taxon>
        <taxon>Viridiplantae</taxon>
        <taxon>Chlorophyta</taxon>
        <taxon>core chlorophytes</taxon>
        <taxon>Chlorophyceae</taxon>
        <taxon>CS clade</taxon>
        <taxon>Sphaeropleales</taxon>
        <taxon>Scenedesmaceae</taxon>
        <taxon>Tetradesmus</taxon>
    </lineage>
</organism>
<feature type="transmembrane region" description="Helical" evidence="3">
    <location>
        <begin position="358"/>
        <end position="376"/>
    </location>
</feature>
<dbReference type="EMBL" id="FNXT01000906">
    <property type="protein sequence ID" value="SZX69151.1"/>
    <property type="molecule type" value="Genomic_DNA"/>
</dbReference>
<feature type="domain" description="GAF" evidence="4">
    <location>
        <begin position="45"/>
        <end position="157"/>
    </location>
</feature>
<evidence type="ECO:0000313" key="5">
    <source>
        <dbReference type="EMBL" id="SZX69151.1"/>
    </source>
</evidence>
<keyword evidence="6" id="KW-1185">Reference proteome</keyword>
<feature type="transmembrane region" description="Helical" evidence="3">
    <location>
        <begin position="539"/>
        <end position="562"/>
    </location>
</feature>
<accession>A0A383VVB5</accession>
<name>A0A383VVB5_TETOB</name>
<feature type="transmembrane region" description="Helical" evidence="3">
    <location>
        <begin position="388"/>
        <end position="410"/>
    </location>
</feature>
<dbReference type="Proteomes" id="UP000256970">
    <property type="component" value="Unassembled WGS sequence"/>
</dbReference>
<dbReference type="AlphaFoldDB" id="A0A383VVB5"/>
<protein>
    <recommendedName>
        <fullName evidence="4">GAF domain-containing protein</fullName>
    </recommendedName>
</protein>
<dbReference type="InterPro" id="IPR003018">
    <property type="entry name" value="GAF"/>
</dbReference>
<dbReference type="Gene3D" id="3.30.450.40">
    <property type="match status" value="1"/>
</dbReference>
<sequence>MQEADTLLIKELAAAMCRAQGPAMALSEAAKACSGNLQAVAFVGLAVLSQDKQGLRYAALLTRQRANEQLGAVSPSSAAAGVAILTKQPVHVRDINTGDLGMDDLQYLWHMHNAQSFFAAPLIVSQNAQAALCVASAEPHAFAGRQDFLQVVAAMCAPYLTLLTSNLPALEGLLKQVLPVRVALQLRDSAAQQQQQQAHLLPEAGSSRQPAAAGQPAQGAGSSSSGGAGSSAAAAGAAATQQQQPQHQGAAVADGAVPDSSWSAQPPRWQRQRQLRSRNPLLQQQLQQQKQQQAQPADQAMQQQQRQQQQQQQQSLQDQSQQQAELESGSALWPLLQFRQPQLEYAYRMSACRQWQQWLDVLFLVLSLLSAVGGRLSSVSNAVGSPVVALSLLLVGAVVLWALLQLLLALPLPRHLRLRGPCIAAVRLLRVLLFCVEAHKLPAQVFCRPAAACRTSAAASDVAGGAARRVLLFLQCRLQQLLPWSQVEVAGCGILLMQGLAGQLPLALHAAVQATAAAALFSSLWVMTSEQQGAAPVSVVAGQLLVGWLLPVLVVAVTEYLMRMAFLRRIR</sequence>